<name>A0A0C3D9N5_9AGAM</name>
<feature type="compositionally biased region" description="Polar residues" evidence="1">
    <location>
        <begin position="1"/>
        <end position="10"/>
    </location>
</feature>
<evidence type="ECO:0000313" key="2">
    <source>
        <dbReference type="EMBL" id="KIM52826.1"/>
    </source>
</evidence>
<organism evidence="2 3">
    <name type="scientific">Scleroderma citrinum Foug A</name>
    <dbReference type="NCBI Taxonomy" id="1036808"/>
    <lineage>
        <taxon>Eukaryota</taxon>
        <taxon>Fungi</taxon>
        <taxon>Dikarya</taxon>
        <taxon>Basidiomycota</taxon>
        <taxon>Agaricomycotina</taxon>
        <taxon>Agaricomycetes</taxon>
        <taxon>Agaricomycetidae</taxon>
        <taxon>Boletales</taxon>
        <taxon>Sclerodermatineae</taxon>
        <taxon>Sclerodermataceae</taxon>
        <taxon>Scleroderma</taxon>
    </lineage>
</organism>
<gene>
    <name evidence="2" type="ORF">SCLCIDRAFT_32341</name>
</gene>
<dbReference type="Proteomes" id="UP000053989">
    <property type="component" value="Unassembled WGS sequence"/>
</dbReference>
<evidence type="ECO:0000256" key="1">
    <source>
        <dbReference type="SAM" id="MobiDB-lite"/>
    </source>
</evidence>
<reference evidence="3" key="2">
    <citation type="submission" date="2015-01" db="EMBL/GenBank/DDBJ databases">
        <title>Evolutionary Origins and Diversification of the Mycorrhizal Mutualists.</title>
        <authorList>
            <consortium name="DOE Joint Genome Institute"/>
            <consortium name="Mycorrhizal Genomics Consortium"/>
            <person name="Kohler A."/>
            <person name="Kuo A."/>
            <person name="Nagy L.G."/>
            <person name="Floudas D."/>
            <person name="Copeland A."/>
            <person name="Barry K.W."/>
            <person name="Cichocki N."/>
            <person name="Veneault-Fourrey C."/>
            <person name="LaButti K."/>
            <person name="Lindquist E.A."/>
            <person name="Lipzen A."/>
            <person name="Lundell T."/>
            <person name="Morin E."/>
            <person name="Murat C."/>
            <person name="Riley R."/>
            <person name="Ohm R."/>
            <person name="Sun H."/>
            <person name="Tunlid A."/>
            <person name="Henrissat B."/>
            <person name="Grigoriev I.V."/>
            <person name="Hibbett D.S."/>
            <person name="Martin F."/>
        </authorList>
    </citation>
    <scope>NUCLEOTIDE SEQUENCE [LARGE SCALE GENOMIC DNA]</scope>
    <source>
        <strain evidence="3">Foug A</strain>
    </source>
</reference>
<feature type="region of interest" description="Disordered" evidence="1">
    <location>
        <begin position="1"/>
        <end position="23"/>
    </location>
</feature>
<dbReference type="HOGENOM" id="CLU_033743_3_1_1"/>
<feature type="compositionally biased region" description="Low complexity" evidence="1">
    <location>
        <begin position="75"/>
        <end position="87"/>
    </location>
</feature>
<evidence type="ECO:0008006" key="4">
    <source>
        <dbReference type="Google" id="ProtNLM"/>
    </source>
</evidence>
<accession>A0A0C3D9N5</accession>
<sequence length="268" mass="30117">MSRTIQTHSHATLLTEESKTTTENHHIATLNMLASHRRTPEISISQQPTTPDQQNPPTAHIKEAFRDAGGDNPGDDSPSNDDPNGNGPDEDNADNEDANLFANLPEEQYPTTIIFGNLASAIDRLTHSTRSSDSLSSQTKTQEPDTFDRTDPKKLCTFLVLCELNFQDQPKAFRSDRAKVTFAQSYLRGMALKWFEPDLLGSGDPNSHPYWMDDWQEFIVELQTTFSPHDPIADAKHQLDHLCMKDTHWVQGYGDGALRHHFYSGLPD</sequence>
<feature type="compositionally biased region" description="Low complexity" evidence="1">
    <location>
        <begin position="128"/>
        <end position="137"/>
    </location>
</feature>
<proteinExistence type="predicted"/>
<protein>
    <recommendedName>
        <fullName evidence="4">DUF4939 domain-containing protein</fullName>
    </recommendedName>
</protein>
<evidence type="ECO:0000313" key="3">
    <source>
        <dbReference type="Proteomes" id="UP000053989"/>
    </source>
</evidence>
<dbReference type="OrthoDB" id="2691415at2759"/>
<keyword evidence="3" id="KW-1185">Reference proteome</keyword>
<dbReference type="InParanoid" id="A0A0C3D9N5"/>
<dbReference type="EMBL" id="KN822198">
    <property type="protein sequence ID" value="KIM52826.1"/>
    <property type="molecule type" value="Genomic_DNA"/>
</dbReference>
<dbReference type="STRING" id="1036808.A0A0C3D9N5"/>
<dbReference type="AlphaFoldDB" id="A0A0C3D9N5"/>
<reference evidence="2 3" key="1">
    <citation type="submission" date="2014-04" db="EMBL/GenBank/DDBJ databases">
        <authorList>
            <consortium name="DOE Joint Genome Institute"/>
            <person name="Kuo A."/>
            <person name="Kohler A."/>
            <person name="Nagy L.G."/>
            <person name="Floudas D."/>
            <person name="Copeland A."/>
            <person name="Barry K.W."/>
            <person name="Cichocki N."/>
            <person name="Veneault-Fourrey C."/>
            <person name="LaButti K."/>
            <person name="Lindquist E.A."/>
            <person name="Lipzen A."/>
            <person name="Lundell T."/>
            <person name="Morin E."/>
            <person name="Murat C."/>
            <person name="Sun H."/>
            <person name="Tunlid A."/>
            <person name="Henrissat B."/>
            <person name="Grigoriev I.V."/>
            <person name="Hibbett D.S."/>
            <person name="Martin F."/>
            <person name="Nordberg H.P."/>
            <person name="Cantor M.N."/>
            <person name="Hua S.X."/>
        </authorList>
    </citation>
    <scope>NUCLEOTIDE SEQUENCE [LARGE SCALE GENOMIC DNA]</scope>
    <source>
        <strain evidence="2 3">Foug A</strain>
    </source>
</reference>
<feature type="region of interest" description="Disordered" evidence="1">
    <location>
        <begin position="127"/>
        <end position="148"/>
    </location>
</feature>
<feature type="region of interest" description="Disordered" evidence="1">
    <location>
        <begin position="64"/>
        <end position="96"/>
    </location>
</feature>